<evidence type="ECO:0000313" key="1">
    <source>
        <dbReference type="EMBL" id="TNV76026.1"/>
    </source>
</evidence>
<evidence type="ECO:0000313" key="2">
    <source>
        <dbReference type="Proteomes" id="UP000785679"/>
    </source>
</evidence>
<dbReference type="Proteomes" id="UP000785679">
    <property type="component" value="Unassembled WGS sequence"/>
</dbReference>
<accession>A0A8J8SZJ2</accession>
<gene>
    <name evidence="1" type="ORF">FGO68_gene8190</name>
</gene>
<organism evidence="1 2">
    <name type="scientific">Halteria grandinella</name>
    <dbReference type="NCBI Taxonomy" id="5974"/>
    <lineage>
        <taxon>Eukaryota</taxon>
        <taxon>Sar</taxon>
        <taxon>Alveolata</taxon>
        <taxon>Ciliophora</taxon>
        <taxon>Intramacronucleata</taxon>
        <taxon>Spirotrichea</taxon>
        <taxon>Stichotrichia</taxon>
        <taxon>Sporadotrichida</taxon>
        <taxon>Halteriidae</taxon>
        <taxon>Halteria</taxon>
    </lineage>
</organism>
<protein>
    <submittedName>
        <fullName evidence="1">Uncharacterized protein</fullName>
    </submittedName>
</protein>
<proteinExistence type="predicted"/>
<name>A0A8J8SZJ2_HALGN</name>
<dbReference type="AlphaFoldDB" id="A0A8J8SZJ2"/>
<comment type="caution">
    <text evidence="1">The sequence shown here is derived from an EMBL/GenBank/DDBJ whole genome shotgun (WGS) entry which is preliminary data.</text>
</comment>
<keyword evidence="2" id="KW-1185">Reference proteome</keyword>
<reference evidence="1" key="1">
    <citation type="submission" date="2019-06" db="EMBL/GenBank/DDBJ databases">
        <authorList>
            <person name="Zheng W."/>
        </authorList>
    </citation>
    <scope>NUCLEOTIDE SEQUENCE</scope>
    <source>
        <strain evidence="1">QDHG01</strain>
    </source>
</reference>
<dbReference type="EMBL" id="RRYP01014349">
    <property type="protein sequence ID" value="TNV76026.1"/>
    <property type="molecule type" value="Genomic_DNA"/>
</dbReference>
<sequence length="84" mass="9979">MRSEVEGQSWRESNLSLFSSAFQSFRANCSEVRASRLLFSRRCLIDGGGEYFLEDHWVRLGDDGYQFVYNIYWAGFILHYPYNY</sequence>